<dbReference type="SUPFAM" id="SSF56801">
    <property type="entry name" value="Acetyl-CoA synthetase-like"/>
    <property type="match status" value="1"/>
</dbReference>
<dbReference type="PRINTS" id="PR00154">
    <property type="entry name" value="AMPBINDING"/>
</dbReference>
<proteinExistence type="predicted"/>
<evidence type="ECO:0000313" key="2">
    <source>
        <dbReference type="EMBL" id="KAF9993020.1"/>
    </source>
</evidence>
<evidence type="ECO:0000259" key="1">
    <source>
        <dbReference type="Pfam" id="PF00501"/>
    </source>
</evidence>
<name>A0A9P6MCX4_9FUNG</name>
<dbReference type="AlphaFoldDB" id="A0A9P6MCX4"/>
<dbReference type="Pfam" id="PF00501">
    <property type="entry name" value="AMP-binding"/>
    <property type="match status" value="1"/>
</dbReference>
<dbReference type="GO" id="GO:0005829">
    <property type="term" value="C:cytosol"/>
    <property type="evidence" value="ECO:0007669"/>
    <property type="project" value="TreeGrafter"/>
</dbReference>
<dbReference type="Proteomes" id="UP000703661">
    <property type="component" value="Unassembled WGS sequence"/>
</dbReference>
<dbReference type="InterPro" id="IPR020459">
    <property type="entry name" value="AMP-binding"/>
</dbReference>
<dbReference type="PANTHER" id="PTHR45527:SF1">
    <property type="entry name" value="FATTY ACID SYNTHASE"/>
    <property type="match status" value="1"/>
</dbReference>
<accession>A0A9P6MCX4</accession>
<dbReference type="EMBL" id="JAAAID010004463">
    <property type="protein sequence ID" value="KAF9993020.1"/>
    <property type="molecule type" value="Genomic_DNA"/>
</dbReference>
<evidence type="ECO:0000313" key="3">
    <source>
        <dbReference type="Proteomes" id="UP000703661"/>
    </source>
</evidence>
<dbReference type="Gene3D" id="2.30.38.10">
    <property type="entry name" value="Luciferase, Domain 3"/>
    <property type="match status" value="1"/>
</dbReference>
<dbReference type="PROSITE" id="PS00455">
    <property type="entry name" value="AMP_BINDING"/>
    <property type="match status" value="1"/>
</dbReference>
<keyword evidence="3" id="KW-1185">Reference proteome</keyword>
<organism evidence="2 3">
    <name type="scientific">Entomortierella chlamydospora</name>
    <dbReference type="NCBI Taxonomy" id="101097"/>
    <lineage>
        <taxon>Eukaryota</taxon>
        <taxon>Fungi</taxon>
        <taxon>Fungi incertae sedis</taxon>
        <taxon>Mucoromycota</taxon>
        <taxon>Mortierellomycotina</taxon>
        <taxon>Mortierellomycetes</taxon>
        <taxon>Mortierellales</taxon>
        <taxon>Mortierellaceae</taxon>
        <taxon>Entomortierella</taxon>
    </lineage>
</organism>
<dbReference type="GO" id="GO:0043041">
    <property type="term" value="P:amino acid activation for nonribosomal peptide biosynthetic process"/>
    <property type="evidence" value="ECO:0007669"/>
    <property type="project" value="TreeGrafter"/>
</dbReference>
<feature type="domain" description="AMP-dependent synthetase/ligase" evidence="1">
    <location>
        <begin position="34"/>
        <end position="246"/>
    </location>
</feature>
<feature type="non-terminal residue" evidence="2">
    <location>
        <position position="247"/>
    </location>
</feature>
<reference evidence="2" key="1">
    <citation type="journal article" date="2020" name="Fungal Divers.">
        <title>Resolving the Mortierellaceae phylogeny through synthesis of multi-gene phylogenetics and phylogenomics.</title>
        <authorList>
            <person name="Vandepol N."/>
            <person name="Liber J."/>
            <person name="Desiro A."/>
            <person name="Na H."/>
            <person name="Kennedy M."/>
            <person name="Barry K."/>
            <person name="Grigoriev I.V."/>
            <person name="Miller A.N."/>
            <person name="O'Donnell K."/>
            <person name="Stajich J.E."/>
            <person name="Bonito G."/>
        </authorList>
    </citation>
    <scope>NUCLEOTIDE SEQUENCE</scope>
    <source>
        <strain evidence="2">NRRL 2769</strain>
    </source>
</reference>
<dbReference type="PANTHER" id="PTHR45527">
    <property type="entry name" value="NONRIBOSOMAL PEPTIDE SYNTHETASE"/>
    <property type="match status" value="1"/>
</dbReference>
<comment type="caution">
    <text evidence="2">The sequence shown here is derived from an EMBL/GenBank/DDBJ whole genome shotgun (WGS) entry which is preliminary data.</text>
</comment>
<dbReference type="InterPro" id="IPR000873">
    <property type="entry name" value="AMP-dep_synth/lig_dom"/>
</dbReference>
<protein>
    <recommendedName>
        <fullName evidence="1">AMP-dependent synthetase/ligase domain-containing protein</fullName>
    </recommendedName>
</protein>
<dbReference type="GO" id="GO:0044550">
    <property type="term" value="P:secondary metabolite biosynthetic process"/>
    <property type="evidence" value="ECO:0007669"/>
    <property type="project" value="TreeGrafter"/>
</dbReference>
<dbReference type="InterPro" id="IPR020845">
    <property type="entry name" value="AMP-binding_CS"/>
</dbReference>
<dbReference type="GO" id="GO:0031177">
    <property type="term" value="F:phosphopantetheine binding"/>
    <property type="evidence" value="ECO:0007669"/>
    <property type="project" value="TreeGrafter"/>
</dbReference>
<feature type="non-terminal residue" evidence="2">
    <location>
        <position position="1"/>
    </location>
</feature>
<sequence>AAKLLITNEERHIPDQIQTPLLRISDNYEDTEGLQGPVAFSKPLQSATSSLDTAYIMYTSGSTGRPKGVMVSHRGIARFVINNGFAPMDSDDRVAFVSNPAFDHNTFDVWTPLLNGARVVIIDNDTYLDPYRLAAALDHHQITALLFTTALFHQYASIIGPSLSKLKYLACAGEQGLIEAFAEMQRHGGNVRLVNAYGPTEVTVHSTTYEFTSDSSQLDRLPIGRPISNTRTYVLDKYRNPVPVGVV</sequence>
<dbReference type="Gene3D" id="3.40.50.980">
    <property type="match status" value="2"/>
</dbReference>
<gene>
    <name evidence="2" type="ORF">BGZ80_008310</name>
</gene>